<feature type="transmembrane region" description="Helical" evidence="1">
    <location>
        <begin position="20"/>
        <end position="38"/>
    </location>
</feature>
<keyword evidence="1" id="KW-0472">Membrane</keyword>
<evidence type="ECO:0000313" key="2">
    <source>
        <dbReference type="EMBL" id="SFH33896.1"/>
    </source>
</evidence>
<gene>
    <name evidence="2" type="ORF">SAMN05660649_04803</name>
</gene>
<accession>A0A1I2Z8Q5</accession>
<dbReference type="RefSeq" id="WP_092475392.1">
    <property type="nucleotide sequence ID" value="NZ_FOOX01000025.1"/>
</dbReference>
<dbReference type="Proteomes" id="UP000199337">
    <property type="component" value="Unassembled WGS sequence"/>
</dbReference>
<dbReference type="AlphaFoldDB" id="A0A1I2Z8Q5"/>
<keyword evidence="1" id="KW-1133">Transmembrane helix</keyword>
<organism evidence="2 3">
    <name type="scientific">Desulfotruncus arcticus DSM 17038</name>
    <dbReference type="NCBI Taxonomy" id="1121424"/>
    <lineage>
        <taxon>Bacteria</taxon>
        <taxon>Bacillati</taxon>
        <taxon>Bacillota</taxon>
        <taxon>Clostridia</taxon>
        <taxon>Eubacteriales</taxon>
        <taxon>Desulfallaceae</taxon>
        <taxon>Desulfotruncus</taxon>
    </lineage>
</organism>
<protein>
    <submittedName>
        <fullName evidence="2">Flp pilus assembly protein, pilin Flp</fullName>
    </submittedName>
</protein>
<evidence type="ECO:0000256" key="1">
    <source>
        <dbReference type="SAM" id="Phobius"/>
    </source>
</evidence>
<keyword evidence="1" id="KW-0812">Transmembrane</keyword>
<dbReference type="STRING" id="341036.SAMN05660649_04803"/>
<keyword evidence="3" id="KW-1185">Reference proteome</keyword>
<dbReference type="EMBL" id="FOOX01000025">
    <property type="protein sequence ID" value="SFH33896.1"/>
    <property type="molecule type" value="Genomic_DNA"/>
</dbReference>
<sequence>MKAIKKMVEKFHKDEKGQTFIEMAFIIILIIIAMYPAVKSLQTEGIQPKYDDITDQLESVTVPDLN</sequence>
<reference evidence="3" key="1">
    <citation type="submission" date="2016-10" db="EMBL/GenBank/DDBJ databases">
        <authorList>
            <person name="Varghese N."/>
            <person name="Submissions S."/>
        </authorList>
    </citation>
    <scope>NUCLEOTIDE SEQUENCE [LARGE SCALE GENOMIC DNA]</scope>
    <source>
        <strain evidence="3">DSM 17038</strain>
    </source>
</reference>
<evidence type="ECO:0000313" key="3">
    <source>
        <dbReference type="Proteomes" id="UP000199337"/>
    </source>
</evidence>
<proteinExistence type="predicted"/>
<name>A0A1I2Z8Q5_9FIRM</name>